<dbReference type="OrthoDB" id="1935484at2759"/>
<keyword evidence="2" id="KW-0472">Membrane</keyword>
<evidence type="ECO:0000256" key="2">
    <source>
        <dbReference type="SAM" id="Phobius"/>
    </source>
</evidence>
<proteinExistence type="predicted"/>
<gene>
    <name evidence="3" type="ORF">T310_6324</name>
</gene>
<reference evidence="3 4" key="1">
    <citation type="submission" date="2015-04" db="EMBL/GenBank/DDBJ databases">
        <authorList>
            <person name="Heijne W.H."/>
            <person name="Fedorova N.D."/>
            <person name="Nierman W.C."/>
            <person name="Vollebregt A.W."/>
            <person name="Zhao Z."/>
            <person name="Wu L."/>
            <person name="Kumar M."/>
            <person name="Stam H."/>
            <person name="van den Berg M.A."/>
            <person name="Pel H.J."/>
        </authorList>
    </citation>
    <scope>NUCLEOTIDE SEQUENCE [LARGE SCALE GENOMIC DNA]</scope>
    <source>
        <strain evidence="3 4">CBS 393.64</strain>
    </source>
</reference>
<feature type="compositionally biased region" description="Low complexity" evidence="1">
    <location>
        <begin position="84"/>
        <end position="103"/>
    </location>
</feature>
<name>A0A0F4YN92_RASE3</name>
<evidence type="ECO:0000313" key="3">
    <source>
        <dbReference type="EMBL" id="KKA19694.1"/>
    </source>
</evidence>
<sequence length="115" mass="12417">MVTFTYLAEIVGNLAIFGLLAQLWALPFLIYLYVVDINTVNKWTAFGHDRAARLPEHARHPGGLELAELELDDSPRYRRGNRVSSRSASSTSSSTSSPSSTISCATGTGTGNGTR</sequence>
<dbReference type="STRING" id="1408163.A0A0F4YN92"/>
<keyword evidence="2" id="KW-1133">Transmembrane helix</keyword>
<dbReference type="GeneID" id="25318626"/>
<organism evidence="3 4">
    <name type="scientific">Rasamsonia emersonii (strain ATCC 16479 / CBS 393.64 / IMI 116815)</name>
    <dbReference type="NCBI Taxonomy" id="1408163"/>
    <lineage>
        <taxon>Eukaryota</taxon>
        <taxon>Fungi</taxon>
        <taxon>Dikarya</taxon>
        <taxon>Ascomycota</taxon>
        <taxon>Pezizomycotina</taxon>
        <taxon>Eurotiomycetes</taxon>
        <taxon>Eurotiomycetidae</taxon>
        <taxon>Eurotiales</taxon>
        <taxon>Trichocomaceae</taxon>
        <taxon>Rasamsonia</taxon>
    </lineage>
</organism>
<feature type="transmembrane region" description="Helical" evidence="2">
    <location>
        <begin position="14"/>
        <end position="34"/>
    </location>
</feature>
<comment type="caution">
    <text evidence="3">The sequence shown here is derived from an EMBL/GenBank/DDBJ whole genome shotgun (WGS) entry which is preliminary data.</text>
</comment>
<keyword evidence="2" id="KW-0812">Transmembrane</keyword>
<feature type="region of interest" description="Disordered" evidence="1">
    <location>
        <begin position="75"/>
        <end position="115"/>
    </location>
</feature>
<dbReference type="EMBL" id="LASV01000328">
    <property type="protein sequence ID" value="KKA19694.1"/>
    <property type="molecule type" value="Genomic_DNA"/>
</dbReference>
<accession>A0A0F4YN92</accession>
<dbReference type="Proteomes" id="UP000053958">
    <property type="component" value="Unassembled WGS sequence"/>
</dbReference>
<dbReference type="RefSeq" id="XP_013326306.1">
    <property type="nucleotide sequence ID" value="XM_013470852.1"/>
</dbReference>
<protein>
    <submittedName>
        <fullName evidence="3">Uncharacterized protein</fullName>
    </submittedName>
</protein>
<keyword evidence="4" id="KW-1185">Reference proteome</keyword>
<evidence type="ECO:0000256" key="1">
    <source>
        <dbReference type="SAM" id="MobiDB-lite"/>
    </source>
</evidence>
<dbReference type="AlphaFoldDB" id="A0A0F4YN92"/>
<evidence type="ECO:0000313" key="4">
    <source>
        <dbReference type="Proteomes" id="UP000053958"/>
    </source>
</evidence>